<dbReference type="Proteomes" id="UP001428341">
    <property type="component" value="Unassembled WGS sequence"/>
</dbReference>
<organism evidence="8 9">
    <name type="scientific">Citrus x changshan-huyou</name>
    <dbReference type="NCBI Taxonomy" id="2935761"/>
    <lineage>
        <taxon>Eukaryota</taxon>
        <taxon>Viridiplantae</taxon>
        <taxon>Streptophyta</taxon>
        <taxon>Embryophyta</taxon>
        <taxon>Tracheophyta</taxon>
        <taxon>Spermatophyta</taxon>
        <taxon>Magnoliopsida</taxon>
        <taxon>eudicotyledons</taxon>
        <taxon>Gunneridae</taxon>
        <taxon>Pentapetalae</taxon>
        <taxon>rosids</taxon>
        <taxon>malvids</taxon>
        <taxon>Sapindales</taxon>
        <taxon>Rutaceae</taxon>
        <taxon>Aurantioideae</taxon>
        <taxon>Citrus</taxon>
    </lineage>
</organism>
<dbReference type="GO" id="GO:0005506">
    <property type="term" value="F:iron ion binding"/>
    <property type="evidence" value="ECO:0007669"/>
    <property type="project" value="InterPro"/>
</dbReference>
<evidence type="ECO:0000256" key="4">
    <source>
        <dbReference type="ARBA" id="ARBA00022723"/>
    </source>
</evidence>
<keyword evidence="6" id="KW-0408">Iron</keyword>
<keyword evidence="3" id="KW-0349">Heme</keyword>
<dbReference type="GO" id="GO:0016705">
    <property type="term" value="F:oxidoreductase activity, acting on paired donors, with incorporation or reduction of molecular oxygen"/>
    <property type="evidence" value="ECO:0007669"/>
    <property type="project" value="InterPro"/>
</dbReference>
<accession>A0AAP0QWL9</accession>
<evidence type="ECO:0000256" key="2">
    <source>
        <dbReference type="ARBA" id="ARBA00010617"/>
    </source>
</evidence>
<keyword evidence="4" id="KW-0479">Metal-binding</keyword>
<keyword evidence="7" id="KW-0503">Monooxygenase</keyword>
<dbReference type="InterPro" id="IPR036396">
    <property type="entry name" value="Cyt_P450_sf"/>
</dbReference>
<protein>
    <recommendedName>
        <fullName evidence="10">Cytochrome P450</fullName>
    </recommendedName>
</protein>
<evidence type="ECO:0000256" key="5">
    <source>
        <dbReference type="ARBA" id="ARBA00023002"/>
    </source>
</evidence>
<dbReference type="InterPro" id="IPR001128">
    <property type="entry name" value="Cyt_P450"/>
</dbReference>
<dbReference type="GO" id="GO:0004497">
    <property type="term" value="F:monooxygenase activity"/>
    <property type="evidence" value="ECO:0007669"/>
    <property type="project" value="UniProtKB-KW"/>
</dbReference>
<dbReference type="SUPFAM" id="SSF48264">
    <property type="entry name" value="Cytochrome P450"/>
    <property type="match status" value="1"/>
</dbReference>
<comment type="cofactor">
    <cofactor evidence="1">
        <name>heme</name>
        <dbReference type="ChEBI" id="CHEBI:30413"/>
    </cofactor>
</comment>
<dbReference type="AlphaFoldDB" id="A0AAP0QWL9"/>
<name>A0AAP0QWL9_9ROSI</name>
<reference evidence="8 9" key="1">
    <citation type="submission" date="2024-05" db="EMBL/GenBank/DDBJ databases">
        <title>Haplotype-resolved chromosome-level genome assembly of Huyou (Citrus changshanensis).</title>
        <authorList>
            <person name="Miao C."/>
            <person name="Chen W."/>
            <person name="Wu Y."/>
            <person name="Wang L."/>
            <person name="Zhao S."/>
            <person name="Grierson D."/>
            <person name="Xu C."/>
            <person name="Chen K."/>
        </authorList>
    </citation>
    <scope>NUCLEOTIDE SEQUENCE [LARGE SCALE GENOMIC DNA]</scope>
    <source>
        <strain evidence="8">01-14</strain>
        <tissue evidence="8">Leaf</tissue>
    </source>
</reference>
<dbReference type="PANTHER" id="PTHR24296">
    <property type="entry name" value="CYTOCHROME P450"/>
    <property type="match status" value="1"/>
</dbReference>
<evidence type="ECO:0000256" key="3">
    <source>
        <dbReference type="ARBA" id="ARBA00022617"/>
    </source>
</evidence>
<evidence type="ECO:0000256" key="6">
    <source>
        <dbReference type="ARBA" id="ARBA00023004"/>
    </source>
</evidence>
<dbReference type="Gene3D" id="1.10.630.10">
    <property type="entry name" value="Cytochrome P450"/>
    <property type="match status" value="1"/>
</dbReference>
<keyword evidence="5" id="KW-0560">Oxidoreductase</keyword>
<evidence type="ECO:0000313" key="8">
    <source>
        <dbReference type="EMBL" id="KAK9221487.1"/>
    </source>
</evidence>
<dbReference type="GO" id="GO:0020037">
    <property type="term" value="F:heme binding"/>
    <property type="evidence" value="ECO:0007669"/>
    <property type="project" value="InterPro"/>
</dbReference>
<sequence length="176" mass="20347">MVEESEEFDLSTRFIVENEKEKEVKDVGRKISALIKSDKLLGYMAFGHLEAGKDAQNRQVDWFTRTQPCMKRYDSITQQVTYNHKAASQADILPSGHHINQNRRILISYYAMGRIEDIWSKDCLEFKPERWISKKVRLVHVPFCKFAAIHGGPRNCLGKDSAFIQMKTIAVAVLWN</sequence>
<evidence type="ECO:0008006" key="10">
    <source>
        <dbReference type="Google" id="ProtNLM"/>
    </source>
</evidence>
<dbReference type="EMBL" id="JBCGBO010000002">
    <property type="protein sequence ID" value="KAK9221487.1"/>
    <property type="molecule type" value="Genomic_DNA"/>
</dbReference>
<evidence type="ECO:0000256" key="1">
    <source>
        <dbReference type="ARBA" id="ARBA00001971"/>
    </source>
</evidence>
<proteinExistence type="inferred from homology"/>
<comment type="similarity">
    <text evidence="2">Belongs to the cytochrome P450 family.</text>
</comment>
<gene>
    <name evidence="8" type="ORF">WN944_009913</name>
</gene>
<evidence type="ECO:0000313" key="9">
    <source>
        <dbReference type="Proteomes" id="UP001428341"/>
    </source>
</evidence>
<dbReference type="Pfam" id="PF00067">
    <property type="entry name" value="p450"/>
    <property type="match status" value="1"/>
</dbReference>
<keyword evidence="9" id="KW-1185">Reference proteome</keyword>
<comment type="caution">
    <text evidence="8">The sequence shown here is derived from an EMBL/GenBank/DDBJ whole genome shotgun (WGS) entry which is preliminary data.</text>
</comment>
<evidence type="ECO:0000256" key="7">
    <source>
        <dbReference type="ARBA" id="ARBA00023033"/>
    </source>
</evidence>